<keyword evidence="4 10" id="KW-0812">Transmembrane</keyword>
<keyword evidence="6 10" id="KW-0256">Endoplasmic reticulum</keyword>
<feature type="transmembrane region" description="Helical" evidence="10">
    <location>
        <begin position="117"/>
        <end position="141"/>
    </location>
</feature>
<dbReference type="AlphaFoldDB" id="A0A8H7Q1X6"/>
<dbReference type="SUPFAM" id="SSF53474">
    <property type="entry name" value="alpha/beta-Hydrolases"/>
    <property type="match status" value="1"/>
</dbReference>
<reference evidence="14" key="1">
    <citation type="submission" date="2020-12" db="EMBL/GenBank/DDBJ databases">
        <title>Metabolic potential, ecology and presence of endohyphal bacteria is reflected in genomic diversity of Mucoromycotina.</title>
        <authorList>
            <person name="Muszewska A."/>
            <person name="Okrasinska A."/>
            <person name="Steczkiewicz K."/>
            <person name="Drgas O."/>
            <person name="Orlowska M."/>
            <person name="Perlinska-Lenart U."/>
            <person name="Aleksandrzak-Piekarczyk T."/>
            <person name="Szatraj K."/>
            <person name="Zielenkiewicz U."/>
            <person name="Pilsyk S."/>
            <person name="Malc E."/>
            <person name="Mieczkowski P."/>
            <person name="Kruszewska J.S."/>
            <person name="Biernat P."/>
            <person name="Pawlowska J."/>
        </authorList>
    </citation>
    <scope>NUCLEOTIDE SEQUENCE</scope>
    <source>
        <strain evidence="14">WA0000051536</strain>
    </source>
</reference>
<dbReference type="Pfam" id="PF24660">
    <property type="entry name" value="PGAP1_3rd"/>
    <property type="match status" value="1"/>
</dbReference>
<name>A0A8H7Q1X6_9FUNG</name>
<evidence type="ECO:0000256" key="2">
    <source>
        <dbReference type="ARBA" id="ARBA00006931"/>
    </source>
</evidence>
<feature type="transmembrane region" description="Helical" evidence="10">
    <location>
        <begin position="1026"/>
        <end position="1046"/>
    </location>
</feature>
<evidence type="ECO:0000256" key="5">
    <source>
        <dbReference type="ARBA" id="ARBA00022801"/>
    </source>
</evidence>
<accession>A0A8H7Q1X6</accession>
<feature type="compositionally biased region" description="Polar residues" evidence="11">
    <location>
        <begin position="1"/>
        <end position="20"/>
    </location>
</feature>
<comment type="caution">
    <text evidence="14">The sequence shown here is derived from an EMBL/GenBank/DDBJ whole genome shotgun (WGS) entry which is preliminary data.</text>
</comment>
<keyword evidence="15" id="KW-1185">Reference proteome</keyword>
<dbReference type="GO" id="GO:0005789">
    <property type="term" value="C:endoplasmic reticulum membrane"/>
    <property type="evidence" value="ECO:0007669"/>
    <property type="project" value="UniProtKB-SubCell"/>
</dbReference>
<dbReference type="Proteomes" id="UP000612746">
    <property type="component" value="Unassembled WGS sequence"/>
</dbReference>
<comment type="function">
    <text evidence="10">Involved in inositol deacylation of GPI-anchored proteins which plays important roles in the quality control and ER-associated degradation of GPI-anchored proteins.</text>
</comment>
<keyword evidence="7 10" id="KW-0653">Protein transport</keyword>
<feature type="region of interest" description="Disordered" evidence="11">
    <location>
        <begin position="1"/>
        <end position="106"/>
    </location>
</feature>
<comment type="subcellular location">
    <subcellularLocation>
        <location evidence="1">Endoplasmic reticulum membrane</location>
        <topology evidence="1">Multi-pass membrane protein</topology>
    </subcellularLocation>
</comment>
<dbReference type="GO" id="GO:0050185">
    <property type="term" value="F:phosphatidylinositol deacylase activity"/>
    <property type="evidence" value="ECO:0007669"/>
    <property type="project" value="TreeGrafter"/>
</dbReference>
<feature type="domain" description="GPI inositol-deacylase PGAP1-like alpha/beta" evidence="12">
    <location>
        <begin position="197"/>
        <end position="442"/>
    </location>
</feature>
<evidence type="ECO:0000256" key="1">
    <source>
        <dbReference type="ARBA" id="ARBA00004477"/>
    </source>
</evidence>
<feature type="transmembrane region" description="Helical" evidence="10">
    <location>
        <begin position="781"/>
        <end position="802"/>
    </location>
</feature>
<dbReference type="Pfam" id="PF25141">
    <property type="entry name" value="PGAP1_2nd"/>
    <property type="match status" value="1"/>
</dbReference>
<dbReference type="GO" id="GO:0015031">
    <property type="term" value="P:protein transport"/>
    <property type="evidence" value="ECO:0007669"/>
    <property type="project" value="UniProtKB-KW"/>
</dbReference>
<keyword evidence="3 10" id="KW-0813">Transport</keyword>
<dbReference type="OrthoDB" id="348976at2759"/>
<evidence type="ECO:0000256" key="9">
    <source>
        <dbReference type="ARBA" id="ARBA00023136"/>
    </source>
</evidence>
<dbReference type="Pfam" id="PF25140">
    <property type="entry name" value="PGAP1_TMD"/>
    <property type="match status" value="1"/>
</dbReference>
<dbReference type="EMBL" id="JAEPRA010000006">
    <property type="protein sequence ID" value="KAG2184000.1"/>
    <property type="molecule type" value="Genomic_DNA"/>
</dbReference>
<dbReference type="Pfam" id="PF07819">
    <property type="entry name" value="PGAP1"/>
    <property type="match status" value="1"/>
</dbReference>
<sequence length="1200" mass="134076">MTDRAASNSYFHASPASTFDDSYESESSSGEESTTVFLQHASAIYRPPSRSRPSTPSTVKDHDMKFVHSTAISPSNPSSPIASPRLSSSSSRPTSPTLITSPKISARSKRELPSGFVITRTSVVFIALIVLFAFGTLSAFFDSFVNYQRDPKGCQVSYMRPSFVKQHNFDSEMTKFAGKYTLYLYREKGVDNNDQPVGVPVLFIPGHAGSFKQVRSIAAEAAYLFYGQNGRQTEDWDRGQENLDIFTVDFNEEFSALHGQSILEQAEYLNDAIDYILKLYPQTRKSDGRFNPSLPDPQSVIIIGHSMGGVVARAMLTIDNYQPGHINTIITLSTPHISPPVPFDWMISKIYKDIHQFWIDGYSTAINDRERSLRDVALISIAGGSLDSIVCSDSANIGAIVPATHGFTVFTTAIPNVWTGSDHPAILWCNQIVGVLAKSLLDIVDTRRGGQTKPLDARMQVFRKAFLSGLEQDRRSSDIPFVPSPVVNLPGEIQDFTEDGYRIAIRGSTTNMYRMLRIPFQLDTTLTQFAVLSDIPLGESQRFSMLLCNPLDNTYRPTSTTKSNNTMTCVDASGVAVPVPASSINDRYPFDGNKFYFLKMHVLEMVGYEYVMFVDRGGPAGFVLAEFYDELSTRQVVDVSMTDIAMGGVSFSTSTTANTMLSSVQIPAMESAMLAYHLRVSRPNCKSSQNLFAPFLRQSISSMHESKFYVNLGGESGNDVTDVAFHGQAAFTTNPASQSGNDHRGLLLQFWMDPTCPEPMEVTLKVDWYGSMGRLAFRNGVVLGVFPFLIVVMVVLAQIQCYNKTGIFPHFGQGLVYCMRKSFPLFLVLASACSIYQTIAPSTTYTISEILQLGPATSQRVPERIARATFDWDEVILGSHDPFFWWVPIVFFIISVGTVILVWGILIIILRVASTIATQVKRRKPPTASAEPDMRRLQRRVITTMVLFLLVATVIPYQFAFVVGFLVQLVTCSRAIVKASFTSDPVRQRKYWNRYHYLQSILILLFTLLPLNVPVLMVWIRNLSVHWFVPFSSDHSVLAIAPFMIYVEMMTGTRMLPRSQDFKLKWATNAIFCAVIVYGFLYGVKFTHALYMLGNLLVVWLLILHARHSWLSKAIHVDPRMSSGKLLVTGAIDSLGSGTVIRLNGILSDCHHGGQWNILVLHWRRVRAKMPELPIEMEHRNVESILPWLRGATYVIQSTF</sequence>
<dbReference type="InterPro" id="IPR056824">
    <property type="entry name" value="PGAP1_TMD"/>
</dbReference>
<evidence type="ECO:0000313" key="15">
    <source>
        <dbReference type="Proteomes" id="UP000612746"/>
    </source>
</evidence>
<dbReference type="PANTHER" id="PTHR15495:SF7">
    <property type="entry name" value="GPI INOSITOL-DEACYLASE"/>
    <property type="match status" value="1"/>
</dbReference>
<organism evidence="14 15">
    <name type="scientific">Umbelopsis vinacea</name>
    <dbReference type="NCBI Taxonomy" id="44442"/>
    <lineage>
        <taxon>Eukaryota</taxon>
        <taxon>Fungi</taxon>
        <taxon>Fungi incertae sedis</taxon>
        <taxon>Mucoromycota</taxon>
        <taxon>Mucoromycotina</taxon>
        <taxon>Umbelopsidomycetes</taxon>
        <taxon>Umbelopsidales</taxon>
        <taxon>Umbelopsidaceae</taxon>
        <taxon>Umbelopsis</taxon>
    </lineage>
</organism>
<dbReference type="GO" id="GO:0006888">
    <property type="term" value="P:endoplasmic reticulum to Golgi vesicle-mediated transport"/>
    <property type="evidence" value="ECO:0007669"/>
    <property type="project" value="TreeGrafter"/>
</dbReference>
<feature type="transmembrane region" description="Helical" evidence="10">
    <location>
        <begin position="997"/>
        <end position="1020"/>
    </location>
</feature>
<evidence type="ECO:0000256" key="10">
    <source>
        <dbReference type="RuleBase" id="RU365011"/>
    </source>
</evidence>
<gene>
    <name evidence="14" type="ORF">INT44_009011</name>
</gene>
<keyword evidence="5 10" id="KW-0378">Hydrolase</keyword>
<dbReference type="EC" id="3.1.-.-" evidence="10"/>
<dbReference type="InterPro" id="IPR029058">
    <property type="entry name" value="AB_hydrolase_fold"/>
</dbReference>
<dbReference type="InterPro" id="IPR039529">
    <property type="entry name" value="PGAP1/BST1"/>
</dbReference>
<keyword evidence="9 10" id="KW-0472">Membrane</keyword>
<keyword evidence="8 10" id="KW-1133">Transmembrane helix</keyword>
<protein>
    <recommendedName>
        <fullName evidence="10">GPI inositol-deacylase</fullName>
        <ecNumber evidence="10">3.1.-.-</ecNumber>
    </recommendedName>
</protein>
<comment type="similarity">
    <text evidence="2 10">Belongs to the GPI inositol-deacylase family.</text>
</comment>
<evidence type="ECO:0000256" key="7">
    <source>
        <dbReference type="ARBA" id="ARBA00022927"/>
    </source>
</evidence>
<feature type="transmembrane region" description="Helical" evidence="10">
    <location>
        <begin position="1066"/>
        <end position="1083"/>
    </location>
</feature>
<feature type="transmembrane region" description="Helical" evidence="10">
    <location>
        <begin position="1089"/>
        <end position="1106"/>
    </location>
</feature>
<evidence type="ECO:0000259" key="13">
    <source>
        <dbReference type="Pfam" id="PF25140"/>
    </source>
</evidence>
<evidence type="ECO:0000256" key="4">
    <source>
        <dbReference type="ARBA" id="ARBA00022692"/>
    </source>
</evidence>
<feature type="domain" description="GPI inositol-deacylase transmembrane" evidence="13">
    <location>
        <begin position="783"/>
        <end position="1105"/>
    </location>
</feature>
<evidence type="ECO:0000256" key="6">
    <source>
        <dbReference type="ARBA" id="ARBA00022824"/>
    </source>
</evidence>
<feature type="transmembrane region" description="Helical" evidence="10">
    <location>
        <begin position="883"/>
        <end position="916"/>
    </location>
</feature>
<dbReference type="Gene3D" id="3.40.50.1820">
    <property type="entry name" value="alpha/beta hydrolase"/>
    <property type="match status" value="1"/>
</dbReference>
<evidence type="ECO:0000259" key="12">
    <source>
        <dbReference type="Pfam" id="PF07819"/>
    </source>
</evidence>
<feature type="compositionally biased region" description="Low complexity" evidence="11">
    <location>
        <begin position="46"/>
        <end position="58"/>
    </location>
</feature>
<evidence type="ECO:0000256" key="3">
    <source>
        <dbReference type="ARBA" id="ARBA00022448"/>
    </source>
</evidence>
<evidence type="ECO:0000313" key="14">
    <source>
        <dbReference type="EMBL" id="KAG2184000.1"/>
    </source>
</evidence>
<dbReference type="PANTHER" id="PTHR15495">
    <property type="entry name" value="NEGATIVE REGULATOR OF VESICLE FORMATION-RELATED"/>
    <property type="match status" value="1"/>
</dbReference>
<feature type="compositionally biased region" description="Low complexity" evidence="11">
    <location>
        <begin position="69"/>
        <end position="102"/>
    </location>
</feature>
<evidence type="ECO:0000256" key="8">
    <source>
        <dbReference type="ARBA" id="ARBA00022989"/>
    </source>
</evidence>
<proteinExistence type="inferred from homology"/>
<dbReference type="InterPro" id="IPR012908">
    <property type="entry name" value="PGAP1-ab_dom-like"/>
</dbReference>
<evidence type="ECO:0000256" key="11">
    <source>
        <dbReference type="SAM" id="MobiDB-lite"/>
    </source>
</evidence>
<feature type="transmembrane region" description="Helical" evidence="10">
    <location>
        <begin position="823"/>
        <end position="839"/>
    </location>
</feature>
<dbReference type="GO" id="GO:0006505">
    <property type="term" value="P:GPI anchor metabolic process"/>
    <property type="evidence" value="ECO:0007669"/>
    <property type="project" value="TreeGrafter"/>
</dbReference>